<evidence type="ECO:0000313" key="2">
    <source>
        <dbReference type="EMBL" id="KIP09250.1"/>
    </source>
</evidence>
<evidence type="ECO:0000259" key="1">
    <source>
        <dbReference type="Pfam" id="PF01370"/>
    </source>
</evidence>
<dbReference type="STRING" id="745531.A0A0C3SCZ4"/>
<dbReference type="Pfam" id="PF01370">
    <property type="entry name" value="Epimerase"/>
    <property type="match status" value="1"/>
</dbReference>
<dbReference type="EMBL" id="KN840468">
    <property type="protein sequence ID" value="KIP09250.1"/>
    <property type="molecule type" value="Genomic_DNA"/>
</dbReference>
<feature type="domain" description="NAD-dependent epimerase/dehydratase" evidence="1">
    <location>
        <begin position="176"/>
        <end position="245"/>
    </location>
</feature>
<accession>A0A0C3SCZ4</accession>
<dbReference type="AlphaFoldDB" id="A0A0C3SCZ4"/>
<sequence>MSAKPSAIIFGGLNTCSRALAALLVPIEGEPLVSHLRIVDKFSVSPPTTYIGSEFPKVLEKPNVEYLQVNLTVPSKVAPCFEPPAGQEAYSIVFDLTGELQWDRSDEVQIKFTFSTARHIALEAAKHGVRAYVRLQLPFYECKEKGTHDEKEDVKPDGVRGFWWHETLRMLASIPDLNLVIVRPGMVYGPYVDYGVVIRFMAVAATYGYIKQPMKGLWGPGKHPTNTVHVDDVVGAMWAVAQWMGQIGRKEANSIAGEEIVYKAEKNKTTTEGMAPPDQKCIAPLFNIVDDSHVSMLALGNTATSLFDTSFEFHNFIVNALSAWKLEDNVEEINESHVVNWTEMLAKSDPPVTKIVYNAYMDLDHLKKHVVAFNAQKIKEVVGYQLRRPQINQETLQEIIDKLKAEGTWPNL</sequence>
<dbReference type="InterPro" id="IPR036291">
    <property type="entry name" value="NAD(P)-bd_dom_sf"/>
</dbReference>
<dbReference type="OrthoDB" id="16464at2759"/>
<dbReference type="InterPro" id="IPR050177">
    <property type="entry name" value="Lipid_A_modif_metabolic_enz"/>
</dbReference>
<dbReference type="Gene3D" id="3.40.50.720">
    <property type="entry name" value="NAD(P)-binding Rossmann-like Domain"/>
    <property type="match status" value="1"/>
</dbReference>
<reference evidence="2 3" key="1">
    <citation type="journal article" date="2014" name="PLoS Genet.">
        <title>Analysis of the Phlebiopsis gigantea genome, transcriptome and secretome provides insight into its pioneer colonization strategies of wood.</title>
        <authorList>
            <person name="Hori C."/>
            <person name="Ishida T."/>
            <person name="Igarashi K."/>
            <person name="Samejima M."/>
            <person name="Suzuki H."/>
            <person name="Master E."/>
            <person name="Ferreira P."/>
            <person name="Ruiz-Duenas F.J."/>
            <person name="Held B."/>
            <person name="Canessa P."/>
            <person name="Larrondo L.F."/>
            <person name="Schmoll M."/>
            <person name="Druzhinina I.S."/>
            <person name="Kubicek C.P."/>
            <person name="Gaskell J.A."/>
            <person name="Kersten P."/>
            <person name="St John F."/>
            <person name="Glasner J."/>
            <person name="Sabat G."/>
            <person name="Splinter BonDurant S."/>
            <person name="Syed K."/>
            <person name="Yadav J."/>
            <person name="Mgbeahuruike A.C."/>
            <person name="Kovalchuk A."/>
            <person name="Asiegbu F.O."/>
            <person name="Lackner G."/>
            <person name="Hoffmeister D."/>
            <person name="Rencoret J."/>
            <person name="Gutierrez A."/>
            <person name="Sun H."/>
            <person name="Lindquist E."/>
            <person name="Barry K."/>
            <person name="Riley R."/>
            <person name="Grigoriev I.V."/>
            <person name="Henrissat B."/>
            <person name="Kues U."/>
            <person name="Berka R.M."/>
            <person name="Martinez A.T."/>
            <person name="Covert S.F."/>
            <person name="Blanchette R.A."/>
            <person name="Cullen D."/>
        </authorList>
    </citation>
    <scope>NUCLEOTIDE SEQUENCE [LARGE SCALE GENOMIC DNA]</scope>
    <source>
        <strain evidence="2 3">11061_1 CR5-6</strain>
    </source>
</reference>
<dbReference type="PANTHER" id="PTHR43245:SF11">
    <property type="entry name" value="LD23561P"/>
    <property type="match status" value="1"/>
</dbReference>
<evidence type="ECO:0000313" key="3">
    <source>
        <dbReference type="Proteomes" id="UP000053257"/>
    </source>
</evidence>
<dbReference type="PANTHER" id="PTHR43245">
    <property type="entry name" value="BIFUNCTIONAL POLYMYXIN RESISTANCE PROTEIN ARNA"/>
    <property type="match status" value="1"/>
</dbReference>
<organism evidence="2 3">
    <name type="scientific">Phlebiopsis gigantea (strain 11061_1 CR5-6)</name>
    <name type="common">White-rot fungus</name>
    <name type="synonym">Peniophora gigantea</name>
    <dbReference type="NCBI Taxonomy" id="745531"/>
    <lineage>
        <taxon>Eukaryota</taxon>
        <taxon>Fungi</taxon>
        <taxon>Dikarya</taxon>
        <taxon>Basidiomycota</taxon>
        <taxon>Agaricomycotina</taxon>
        <taxon>Agaricomycetes</taxon>
        <taxon>Polyporales</taxon>
        <taxon>Phanerochaetaceae</taxon>
        <taxon>Phlebiopsis</taxon>
    </lineage>
</organism>
<dbReference type="Proteomes" id="UP000053257">
    <property type="component" value="Unassembled WGS sequence"/>
</dbReference>
<name>A0A0C3SCZ4_PHLG1</name>
<dbReference type="HOGENOM" id="CLU_045030_0_0_1"/>
<dbReference type="SUPFAM" id="SSF51735">
    <property type="entry name" value="NAD(P)-binding Rossmann-fold domains"/>
    <property type="match status" value="1"/>
</dbReference>
<keyword evidence="3" id="KW-1185">Reference proteome</keyword>
<protein>
    <recommendedName>
        <fullName evidence="1">NAD-dependent epimerase/dehydratase domain-containing protein</fullName>
    </recommendedName>
</protein>
<gene>
    <name evidence="2" type="ORF">PHLGIDRAFT_116504</name>
</gene>
<dbReference type="InterPro" id="IPR001509">
    <property type="entry name" value="Epimerase_deHydtase"/>
</dbReference>
<proteinExistence type="predicted"/>